<name>A0ABQ5P9F3_9ACTN</name>
<comment type="caution">
    <text evidence="1">The sequence shown here is derived from an EMBL/GenBank/DDBJ whole genome shotgun (WGS) entry which is preliminary data.</text>
</comment>
<proteinExistence type="predicted"/>
<dbReference type="RefSeq" id="WP_323451157.1">
    <property type="nucleotide sequence ID" value="NZ_BSBI01000018.1"/>
</dbReference>
<gene>
    <name evidence="1" type="ORF">SYYSPA8_32940</name>
</gene>
<dbReference type="EMBL" id="BSBI01000018">
    <property type="protein sequence ID" value="GLF99207.1"/>
    <property type="molecule type" value="Genomic_DNA"/>
</dbReference>
<sequence length="173" mass="18390">MLIGSRAGFGLDLATGLEGLLLHADVFVGGLLVNAADNAFYPPLLAHCLGGELRRHGSPSGRPTGFTTPAEAFRAAERWAFRDTGATEVPGDPGPELARYEFLEWGECTDGVTAYAFPDGDRVHLGCRLRAETGPPQPPVTVTLGRTLFVTTLERARVVAADMWAARPGQDGT</sequence>
<keyword evidence="2" id="KW-1185">Reference proteome</keyword>
<organism evidence="1 2">
    <name type="scientific">Streptomyces yaizuensis</name>
    <dbReference type="NCBI Taxonomy" id="2989713"/>
    <lineage>
        <taxon>Bacteria</taxon>
        <taxon>Bacillati</taxon>
        <taxon>Actinomycetota</taxon>
        <taxon>Actinomycetes</taxon>
        <taxon>Kitasatosporales</taxon>
        <taxon>Streptomycetaceae</taxon>
        <taxon>Streptomyces</taxon>
    </lineage>
</organism>
<dbReference type="Proteomes" id="UP001291653">
    <property type="component" value="Unassembled WGS sequence"/>
</dbReference>
<protein>
    <submittedName>
        <fullName evidence="1">Uncharacterized protein</fullName>
    </submittedName>
</protein>
<evidence type="ECO:0000313" key="1">
    <source>
        <dbReference type="EMBL" id="GLF99207.1"/>
    </source>
</evidence>
<evidence type="ECO:0000313" key="2">
    <source>
        <dbReference type="Proteomes" id="UP001291653"/>
    </source>
</evidence>
<accession>A0ABQ5P9F3</accession>
<reference evidence="1 2" key="1">
    <citation type="submission" date="2022-10" db="EMBL/GenBank/DDBJ databases">
        <title>Draft genome sequence of Streptomyces sp. YSPA8.</title>
        <authorList>
            <person name="Moriuchi R."/>
            <person name="Dohra H."/>
            <person name="Yamamura H."/>
            <person name="Kodani S."/>
        </authorList>
    </citation>
    <scope>NUCLEOTIDE SEQUENCE [LARGE SCALE GENOMIC DNA]</scope>
    <source>
        <strain evidence="1 2">YSPA8</strain>
    </source>
</reference>